<proteinExistence type="predicted"/>
<organism evidence="1 2">
    <name type="scientific">Diphasiastrum complanatum</name>
    <name type="common">Issler's clubmoss</name>
    <name type="synonym">Lycopodium complanatum</name>
    <dbReference type="NCBI Taxonomy" id="34168"/>
    <lineage>
        <taxon>Eukaryota</taxon>
        <taxon>Viridiplantae</taxon>
        <taxon>Streptophyta</taxon>
        <taxon>Embryophyta</taxon>
        <taxon>Tracheophyta</taxon>
        <taxon>Lycopodiopsida</taxon>
        <taxon>Lycopodiales</taxon>
        <taxon>Lycopodiaceae</taxon>
        <taxon>Lycopodioideae</taxon>
        <taxon>Diphasiastrum</taxon>
    </lineage>
</organism>
<evidence type="ECO:0000313" key="2">
    <source>
        <dbReference type="Proteomes" id="UP001162992"/>
    </source>
</evidence>
<evidence type="ECO:0000313" key="1">
    <source>
        <dbReference type="EMBL" id="KAJ7514593.1"/>
    </source>
</evidence>
<dbReference type="EMBL" id="CM055114">
    <property type="protein sequence ID" value="KAJ7514593.1"/>
    <property type="molecule type" value="Genomic_DNA"/>
</dbReference>
<name>A0ACC2AAK4_DIPCM</name>
<keyword evidence="2" id="KW-1185">Reference proteome</keyword>
<gene>
    <name evidence="1" type="ORF">O6H91_23G051500</name>
</gene>
<comment type="caution">
    <text evidence="1">The sequence shown here is derived from an EMBL/GenBank/DDBJ whole genome shotgun (WGS) entry which is preliminary data.</text>
</comment>
<accession>A0ACC2AAK4</accession>
<dbReference type="Proteomes" id="UP001162992">
    <property type="component" value="Chromosome 23"/>
</dbReference>
<sequence length="741" mass="81073">MGRERERKSSVQQLWQAKPRASAAAASSSPAGGEKVHQLGGAVYGEEAEGLGTEQEAGVMRGGGAAEGSSAASMKDLQANRTKVVVRHLPPSLSEQVFLEQIESKYGDAYTWVAFFPGKSSHRRHIHSRAYINFKSTDHVFDFYEEFDGHVFVSERGAQFKAVVEYAPYQRAPELSLKKDVREGTIFKDPEYLEFMEMLAKPMEYLPSAEVQLERREAEKAASMASGVIKEPAVITPLMEYVRNKRAAKAAPQRSASFSRKLALRAGIGGASPKNFSAKKRGVDRSKAHTQTHSLDIIVPTMTSKKEVHALASSKEEYQGDHDLQLKRRNDRDEVKDRKIVSATALRGNSIRMGTDGTKEIASSYSPKEGLATIVLNAARFSEGASGGVDVRKDVMKREILRKQLVEKAKNKEVSSENTYGNSLYLNKESGAISLKHRPPVSPKITSAVQQQQRAPSPGGSVSTNSTSKQMNRRESAGKSSRGSVSLSKEQGVVQADYPTQNRDHSVQTEKRLLRLQVSRMSSKDHAFSLSTSLSPSEAEVGLQQLNLESKVQADGLTNNQSAIYLASPISGSDRQDARRVKNKDRPDRPVWTPRRRADNSQGADISVSMATSTKLSESSVASVLGSDNTLTETGDTSSYNKTSVPSMGEKEFEQQLIGLPFDHERFDGSYHSIRNCVGDNHTLGVAKIASRKDRLIQGVKEYDGILLPPEAGKLSKRTGGALVIAANEKQMWVAKSTSGP</sequence>
<protein>
    <submittedName>
        <fullName evidence="1">Uncharacterized protein</fullName>
    </submittedName>
</protein>
<reference evidence="2" key="1">
    <citation type="journal article" date="2024" name="Proc. Natl. Acad. Sci. U.S.A.">
        <title>Extraordinary preservation of gene collinearity over three hundred million years revealed in homosporous lycophytes.</title>
        <authorList>
            <person name="Li C."/>
            <person name="Wickell D."/>
            <person name="Kuo L.Y."/>
            <person name="Chen X."/>
            <person name="Nie B."/>
            <person name="Liao X."/>
            <person name="Peng D."/>
            <person name="Ji J."/>
            <person name="Jenkins J."/>
            <person name="Williams M."/>
            <person name="Shu S."/>
            <person name="Plott C."/>
            <person name="Barry K."/>
            <person name="Rajasekar S."/>
            <person name="Grimwood J."/>
            <person name="Han X."/>
            <person name="Sun S."/>
            <person name="Hou Z."/>
            <person name="He W."/>
            <person name="Dai G."/>
            <person name="Sun C."/>
            <person name="Schmutz J."/>
            <person name="Leebens-Mack J.H."/>
            <person name="Li F.W."/>
            <person name="Wang L."/>
        </authorList>
    </citation>
    <scope>NUCLEOTIDE SEQUENCE [LARGE SCALE GENOMIC DNA]</scope>
    <source>
        <strain evidence="2">cv. PW_Plant_1</strain>
    </source>
</reference>